<dbReference type="InterPro" id="IPR036390">
    <property type="entry name" value="WH_DNA-bd_sf"/>
</dbReference>
<evidence type="ECO:0000313" key="2">
    <source>
        <dbReference type="EMBL" id="MDG3015346.1"/>
    </source>
</evidence>
<gene>
    <name evidence="2" type="ORF">NVS88_12380</name>
</gene>
<dbReference type="PANTHER" id="PTHR33169">
    <property type="entry name" value="PADR-FAMILY TRANSCRIPTIONAL REGULATOR"/>
    <property type="match status" value="1"/>
</dbReference>
<feature type="domain" description="Transcription regulator PadR N-terminal" evidence="1">
    <location>
        <begin position="12"/>
        <end position="87"/>
    </location>
</feature>
<proteinExistence type="predicted"/>
<organism evidence="2 3">
    <name type="scientific">Speluncibacter jeojiensis</name>
    <dbReference type="NCBI Taxonomy" id="2710754"/>
    <lineage>
        <taxon>Bacteria</taxon>
        <taxon>Bacillati</taxon>
        <taxon>Actinomycetota</taxon>
        <taxon>Actinomycetes</taxon>
        <taxon>Mycobacteriales</taxon>
        <taxon>Speluncibacteraceae</taxon>
        <taxon>Speluncibacter</taxon>
    </lineage>
</organism>
<dbReference type="PANTHER" id="PTHR33169:SF27">
    <property type="entry name" value="TRANSCRIPTIONAL REGULATOR PADR FAMILY PROTEIN"/>
    <property type="match status" value="1"/>
</dbReference>
<dbReference type="RefSeq" id="WP_277835377.1">
    <property type="nucleotide sequence ID" value="NZ_JAAIVF010000008.1"/>
</dbReference>
<dbReference type="InterPro" id="IPR036388">
    <property type="entry name" value="WH-like_DNA-bd_sf"/>
</dbReference>
<evidence type="ECO:0000313" key="3">
    <source>
        <dbReference type="Proteomes" id="UP001152755"/>
    </source>
</evidence>
<keyword evidence="3" id="KW-1185">Reference proteome</keyword>
<dbReference type="InterPro" id="IPR052509">
    <property type="entry name" value="Metal_resp_DNA-bind_regulator"/>
</dbReference>
<dbReference type="Pfam" id="PF03551">
    <property type="entry name" value="PadR"/>
    <property type="match status" value="1"/>
</dbReference>
<dbReference type="InterPro" id="IPR005149">
    <property type="entry name" value="Tscrpt_reg_PadR_N"/>
</dbReference>
<dbReference type="AlphaFoldDB" id="A0A9X4M6G6"/>
<name>A0A9X4M6G6_9ACTN</name>
<protein>
    <submittedName>
        <fullName evidence="2">PadR family transcriptional regulator</fullName>
    </submittedName>
</protein>
<evidence type="ECO:0000259" key="1">
    <source>
        <dbReference type="Pfam" id="PF03551"/>
    </source>
</evidence>
<accession>A0A9X4M6G6</accession>
<sequence length="198" mass="22245">MAVSLTPLAVAVLALLAERPMHPYEMYQLTIERREDRLVKVRPGSLYHTVARLARDELVRAIGVDREGNRPERTTYEITEPGQVALRSWITEALGTPMAEYPRFSLAVAESHNLPKDEVIALLRRRRELVDRRRDELVGGVEDAERAGVPALFHLDIGYSIAIAEAESRWLGATLDDLTSGRLGWLDCLPTAPTHRTN</sequence>
<comment type="caution">
    <text evidence="2">The sequence shown here is derived from an EMBL/GenBank/DDBJ whole genome shotgun (WGS) entry which is preliminary data.</text>
</comment>
<dbReference type="SUPFAM" id="SSF46785">
    <property type="entry name" value="Winged helix' DNA-binding domain"/>
    <property type="match status" value="1"/>
</dbReference>
<dbReference type="Proteomes" id="UP001152755">
    <property type="component" value="Unassembled WGS sequence"/>
</dbReference>
<dbReference type="EMBL" id="JANRHA010000007">
    <property type="protein sequence ID" value="MDG3015346.1"/>
    <property type="molecule type" value="Genomic_DNA"/>
</dbReference>
<dbReference type="Gene3D" id="1.10.10.10">
    <property type="entry name" value="Winged helix-like DNA-binding domain superfamily/Winged helix DNA-binding domain"/>
    <property type="match status" value="1"/>
</dbReference>
<reference evidence="2" key="1">
    <citation type="submission" date="2022-08" db="EMBL/GenBank/DDBJ databases">
        <title>Genome analysis of Corynebacteriales strain.</title>
        <authorList>
            <person name="Lee S.D."/>
        </authorList>
    </citation>
    <scope>NUCLEOTIDE SEQUENCE</scope>
    <source>
        <strain evidence="2">D3-21</strain>
    </source>
</reference>